<dbReference type="InterPro" id="IPR036052">
    <property type="entry name" value="TrpB-like_PALP_sf"/>
</dbReference>
<dbReference type="GO" id="GO:0030170">
    <property type="term" value="F:pyridoxal phosphate binding"/>
    <property type="evidence" value="ECO:0007669"/>
    <property type="project" value="InterPro"/>
</dbReference>
<comment type="subunit">
    <text evidence="5 12">Tetramer of two alpha and two beta chains.</text>
</comment>
<dbReference type="InterPro" id="IPR006653">
    <property type="entry name" value="Trp_synth_b_CS"/>
</dbReference>
<evidence type="ECO:0000256" key="6">
    <source>
        <dbReference type="ARBA" id="ARBA00022605"/>
    </source>
</evidence>
<dbReference type="AlphaFoldDB" id="B3ELJ4"/>
<dbReference type="UniPathway" id="UPA00035">
    <property type="reaction ID" value="UER00044"/>
</dbReference>
<dbReference type="NCBIfam" id="NF009057">
    <property type="entry name" value="PRK12391.1"/>
    <property type="match status" value="1"/>
</dbReference>
<gene>
    <name evidence="12" type="primary">trpB</name>
    <name evidence="14" type="ordered locus">Cphamn1_0356</name>
</gene>
<evidence type="ECO:0000313" key="14">
    <source>
        <dbReference type="EMBL" id="ACE03323.1"/>
    </source>
</evidence>
<dbReference type="SUPFAM" id="SSF53686">
    <property type="entry name" value="Tryptophan synthase beta subunit-like PLP-dependent enzymes"/>
    <property type="match status" value="1"/>
</dbReference>
<proteinExistence type="inferred from homology"/>
<comment type="pathway">
    <text evidence="3 12">Amino-acid biosynthesis; L-tryptophan biosynthesis; L-tryptophan from chorismate: step 5/5.</text>
</comment>
<dbReference type="InterPro" id="IPR006654">
    <property type="entry name" value="Trp_synth_beta"/>
</dbReference>
<dbReference type="EC" id="4.2.1.20" evidence="12"/>
<dbReference type="CDD" id="cd06446">
    <property type="entry name" value="Trp-synth_B"/>
    <property type="match status" value="1"/>
</dbReference>
<dbReference type="PANTHER" id="PTHR48077">
    <property type="entry name" value="TRYPTOPHAN SYNTHASE-RELATED"/>
    <property type="match status" value="1"/>
</dbReference>
<evidence type="ECO:0000256" key="10">
    <source>
        <dbReference type="ARBA" id="ARBA00023239"/>
    </source>
</evidence>
<dbReference type="EMBL" id="CP001101">
    <property type="protein sequence ID" value="ACE03323.1"/>
    <property type="molecule type" value="Genomic_DNA"/>
</dbReference>
<dbReference type="Gene3D" id="3.40.50.1100">
    <property type="match status" value="2"/>
</dbReference>
<keyword evidence="9 12" id="KW-0057">Aromatic amino acid biosynthesis</keyword>
<dbReference type="Pfam" id="PF00291">
    <property type="entry name" value="PALP"/>
    <property type="match status" value="1"/>
</dbReference>
<dbReference type="PIRSF" id="PIRSF500824">
    <property type="entry name" value="TrpB_prok"/>
    <property type="match status" value="1"/>
</dbReference>
<feature type="domain" description="Tryptophan synthase beta chain-like PALP" evidence="13">
    <location>
        <begin position="77"/>
        <end position="413"/>
    </location>
</feature>
<name>B3ELJ4_CHLPB</name>
<evidence type="ECO:0000256" key="8">
    <source>
        <dbReference type="ARBA" id="ARBA00022898"/>
    </source>
</evidence>
<comment type="function">
    <text evidence="2 12">The beta subunit is responsible for the synthesis of L-tryptophan from indole and L-serine.</text>
</comment>
<dbReference type="PROSITE" id="PS00168">
    <property type="entry name" value="TRP_SYNTHASE_BETA"/>
    <property type="match status" value="1"/>
</dbReference>
<feature type="modified residue" description="N6-(pyridoxal phosphate)lysine" evidence="12">
    <location>
        <position position="113"/>
    </location>
</feature>
<comment type="catalytic activity">
    <reaction evidence="11 12">
        <text>(1S,2R)-1-C-(indol-3-yl)glycerol 3-phosphate + L-serine = D-glyceraldehyde 3-phosphate + L-tryptophan + H2O</text>
        <dbReference type="Rhea" id="RHEA:10532"/>
        <dbReference type="ChEBI" id="CHEBI:15377"/>
        <dbReference type="ChEBI" id="CHEBI:33384"/>
        <dbReference type="ChEBI" id="CHEBI:57912"/>
        <dbReference type="ChEBI" id="CHEBI:58866"/>
        <dbReference type="ChEBI" id="CHEBI:59776"/>
        <dbReference type="EC" id="4.2.1.20"/>
    </reaction>
</comment>
<keyword evidence="10 12" id="KW-0456">Lyase</keyword>
<evidence type="ECO:0000256" key="2">
    <source>
        <dbReference type="ARBA" id="ARBA00002786"/>
    </source>
</evidence>
<organism evidence="14">
    <name type="scientific">Chlorobium phaeobacteroides (strain BS1)</name>
    <dbReference type="NCBI Taxonomy" id="331678"/>
    <lineage>
        <taxon>Bacteria</taxon>
        <taxon>Pseudomonadati</taxon>
        <taxon>Chlorobiota</taxon>
        <taxon>Chlorobiia</taxon>
        <taxon>Chlorobiales</taxon>
        <taxon>Chlorobiaceae</taxon>
        <taxon>Chlorobium/Pelodictyon group</taxon>
        <taxon>Chlorobium</taxon>
    </lineage>
</organism>
<evidence type="ECO:0000256" key="3">
    <source>
        <dbReference type="ARBA" id="ARBA00004733"/>
    </source>
</evidence>
<evidence type="ECO:0000256" key="5">
    <source>
        <dbReference type="ARBA" id="ARBA00011270"/>
    </source>
</evidence>
<dbReference type="GO" id="GO:0005737">
    <property type="term" value="C:cytoplasm"/>
    <property type="evidence" value="ECO:0007669"/>
    <property type="project" value="TreeGrafter"/>
</dbReference>
<comment type="similarity">
    <text evidence="4 12">Belongs to the TrpB family.</text>
</comment>
<dbReference type="GO" id="GO:0004834">
    <property type="term" value="F:tryptophan synthase activity"/>
    <property type="evidence" value="ECO:0007669"/>
    <property type="project" value="UniProtKB-UniRule"/>
</dbReference>
<dbReference type="STRING" id="331678.Cphamn1_0356"/>
<evidence type="ECO:0000259" key="13">
    <source>
        <dbReference type="Pfam" id="PF00291"/>
    </source>
</evidence>
<accession>B3ELJ4</accession>
<keyword evidence="6 12" id="KW-0028">Amino-acid biosynthesis</keyword>
<dbReference type="HAMAP" id="MF_00133">
    <property type="entry name" value="Trp_synth_beta"/>
    <property type="match status" value="1"/>
</dbReference>
<dbReference type="PIRSF" id="PIRSF001413">
    <property type="entry name" value="Trp_syn_beta"/>
    <property type="match status" value="1"/>
</dbReference>
<protein>
    <recommendedName>
        <fullName evidence="12">Tryptophan synthase beta chain</fullName>
        <ecNumber evidence="12">4.2.1.20</ecNumber>
    </recommendedName>
</protein>
<keyword evidence="8 12" id="KW-0663">Pyridoxal phosphate</keyword>
<evidence type="ECO:0000256" key="11">
    <source>
        <dbReference type="ARBA" id="ARBA00049047"/>
    </source>
</evidence>
<reference evidence="14" key="1">
    <citation type="submission" date="2008-06" db="EMBL/GenBank/DDBJ databases">
        <title>Complete sequence of Chlorobium phaeobacteroides BS1.</title>
        <authorList>
            <consortium name="US DOE Joint Genome Institute"/>
            <person name="Lucas S."/>
            <person name="Copeland A."/>
            <person name="Lapidus A."/>
            <person name="Glavina del Rio T."/>
            <person name="Dalin E."/>
            <person name="Tice H."/>
            <person name="Bruce D."/>
            <person name="Goodwin L."/>
            <person name="Pitluck S."/>
            <person name="Schmutz J."/>
            <person name="Larimer F."/>
            <person name="Land M."/>
            <person name="Hauser L."/>
            <person name="Kyrpides N."/>
            <person name="Ovchinnikova G."/>
            <person name="Li T."/>
            <person name="Liu Z."/>
            <person name="Zhao F."/>
            <person name="Overmann J."/>
            <person name="Bryant D.A."/>
            <person name="Richardson P."/>
        </authorList>
    </citation>
    <scope>NUCLEOTIDE SEQUENCE [LARGE SCALE GENOMIC DNA]</scope>
    <source>
        <strain evidence="14">BS1</strain>
    </source>
</reference>
<evidence type="ECO:0000256" key="12">
    <source>
        <dbReference type="HAMAP-Rule" id="MF_00133"/>
    </source>
</evidence>
<evidence type="ECO:0000256" key="1">
    <source>
        <dbReference type="ARBA" id="ARBA00001933"/>
    </source>
</evidence>
<dbReference type="PANTHER" id="PTHR48077:SF6">
    <property type="entry name" value="TRYPTOPHAN SYNTHASE"/>
    <property type="match status" value="1"/>
</dbReference>
<dbReference type="KEGG" id="cpb:Cphamn1_0356"/>
<dbReference type="NCBIfam" id="TIGR01415">
    <property type="entry name" value="trpB_rel"/>
    <property type="match status" value="1"/>
</dbReference>
<comment type="cofactor">
    <cofactor evidence="1 12">
        <name>pyridoxal 5'-phosphate</name>
        <dbReference type="ChEBI" id="CHEBI:597326"/>
    </cofactor>
</comment>
<dbReference type="InterPro" id="IPR023026">
    <property type="entry name" value="Trp_synth_beta/beta-like"/>
</dbReference>
<evidence type="ECO:0000256" key="4">
    <source>
        <dbReference type="ARBA" id="ARBA00009982"/>
    </source>
</evidence>
<evidence type="ECO:0000256" key="7">
    <source>
        <dbReference type="ARBA" id="ARBA00022822"/>
    </source>
</evidence>
<dbReference type="OrthoDB" id="9766131at2"/>
<dbReference type="HOGENOM" id="CLU_042858_1_0_10"/>
<dbReference type="InterPro" id="IPR006316">
    <property type="entry name" value="Trp_synth_b-like"/>
</dbReference>
<evidence type="ECO:0000256" key="9">
    <source>
        <dbReference type="ARBA" id="ARBA00023141"/>
    </source>
</evidence>
<dbReference type="GO" id="GO:0052684">
    <property type="term" value="F:L-serine hydro-lyase (adding indole, L-tryptophan-forming) activity"/>
    <property type="evidence" value="ECO:0007669"/>
    <property type="project" value="TreeGrafter"/>
</dbReference>
<sequence>MSSEPTKILLHEDEMPRQWYNIQADLPTPIPLPLGMDGKPINPEDLAPVFPMNIIEQELSTERWITIPEKVRELLTLWRPSPLYRAKGLEKALNTPARIYYKNEGVSPAGSHKPNTAVAQAYYNKEFGIKYLTTETGAGQWGSALAMSCKLVGIECKVFMVRISFDQKPFRKIMMKTWGADCIASPSETTGIGRKILAEQPDTPGSLGIAISEAIEEAVQREDTRYSLGSVLNHVMLHQTIIGLEAQKQFDKINRYPDIVIGCAGGGSNFAGISFPFIHDKINGKDLRVIATEPEACPTLTRGPYVYDSGDVAKMTPLLAMHSLGHGFIPPSIHAGGLRYHGMAPLVSHVLQQGLIEANALPQTECYKAALLFAHTEGFIPAPETSHAIAQTIREANRAREEGKEKTILMNWSGHGLMDLQGYDAFMSGKLEDYPLPEELLQQSLADIKDHPKPPVSPCHSRA</sequence>
<dbReference type="eggNOG" id="COG1350">
    <property type="taxonomic scope" value="Bacteria"/>
</dbReference>
<keyword evidence="7 12" id="KW-0822">Tryptophan biosynthesis</keyword>
<dbReference type="InterPro" id="IPR001926">
    <property type="entry name" value="TrpB-like_PALP"/>
</dbReference>